<dbReference type="GO" id="GO:0005634">
    <property type="term" value="C:nucleus"/>
    <property type="evidence" value="ECO:0007669"/>
    <property type="project" value="UniProtKB-SubCell"/>
</dbReference>
<keyword evidence="3" id="KW-0539">Nucleus</keyword>
<dbReference type="InterPro" id="IPR037200">
    <property type="entry name" value="Isy1_sf"/>
</dbReference>
<organism evidence="7">
    <name type="scientific">Enterobius vermicularis</name>
    <name type="common">Human pinworm</name>
    <dbReference type="NCBI Taxonomy" id="51028"/>
    <lineage>
        <taxon>Eukaryota</taxon>
        <taxon>Metazoa</taxon>
        <taxon>Ecdysozoa</taxon>
        <taxon>Nematoda</taxon>
        <taxon>Chromadorea</taxon>
        <taxon>Rhabditida</taxon>
        <taxon>Spirurina</taxon>
        <taxon>Oxyuridomorpha</taxon>
        <taxon>Oxyuroidea</taxon>
        <taxon>Oxyuridae</taxon>
        <taxon>Enterobius</taxon>
    </lineage>
</organism>
<dbReference type="AlphaFoldDB" id="A0A0N4V143"/>
<gene>
    <name evidence="5" type="ORF">EVEC_LOCUS3368</name>
</gene>
<dbReference type="Pfam" id="PF06246">
    <property type="entry name" value="Isy1"/>
    <property type="match status" value="1"/>
</dbReference>
<evidence type="ECO:0000256" key="1">
    <source>
        <dbReference type="ARBA" id="ARBA00004123"/>
    </source>
</evidence>
<reference evidence="5 6" key="2">
    <citation type="submission" date="2018-10" db="EMBL/GenBank/DDBJ databases">
        <authorList>
            <consortium name="Pathogen Informatics"/>
        </authorList>
    </citation>
    <scope>NUCLEOTIDE SEQUENCE [LARGE SCALE GENOMIC DNA]</scope>
</reference>
<name>A0A0N4V143_ENTVE</name>
<comment type="similarity">
    <text evidence="2">Belongs to the ISY1 family.</text>
</comment>
<comment type="subcellular location">
    <subcellularLocation>
        <location evidence="1">Nucleus</location>
    </subcellularLocation>
</comment>
<evidence type="ECO:0000256" key="2">
    <source>
        <dbReference type="ARBA" id="ARBA00007002"/>
    </source>
</evidence>
<dbReference type="FunFam" id="1.10.287.660:FF:000001">
    <property type="entry name" value="pre-mRNA-splicing factor ISY1 homolog"/>
    <property type="match status" value="1"/>
</dbReference>
<keyword evidence="6" id="KW-1185">Reference proteome</keyword>
<dbReference type="GO" id="GO:0000350">
    <property type="term" value="P:generation of catalytic spliceosome for second transesterification step"/>
    <property type="evidence" value="ECO:0007669"/>
    <property type="project" value="InterPro"/>
</dbReference>
<evidence type="ECO:0000256" key="3">
    <source>
        <dbReference type="ARBA" id="ARBA00023242"/>
    </source>
</evidence>
<accession>A0A0N4V143</accession>
<protein>
    <submittedName>
        <fullName evidence="7">Isy1-like splicing family protein</fullName>
    </submittedName>
</protein>
<dbReference type="PANTHER" id="PTHR13021">
    <property type="entry name" value="PRE-MRNA-SPLICING FACTOR ISY1"/>
    <property type="match status" value="1"/>
</dbReference>
<dbReference type="InterPro" id="IPR009360">
    <property type="entry name" value="Isy1"/>
</dbReference>
<dbReference type="InterPro" id="IPR029012">
    <property type="entry name" value="Helix_hairpin_bin_sf"/>
</dbReference>
<dbReference type="WBParaSite" id="EVEC_0000366001-mRNA-1">
    <property type="protein sequence ID" value="EVEC_0000366001-mRNA-1"/>
    <property type="gene ID" value="EVEC_0000366001"/>
</dbReference>
<dbReference type="Gene3D" id="1.10.287.660">
    <property type="entry name" value="Helix hairpin bin"/>
    <property type="match status" value="1"/>
</dbReference>
<dbReference type="EMBL" id="UXUI01007578">
    <property type="protein sequence ID" value="VDD88225.1"/>
    <property type="molecule type" value="Genomic_DNA"/>
</dbReference>
<evidence type="ECO:0000256" key="4">
    <source>
        <dbReference type="SAM" id="Coils"/>
    </source>
</evidence>
<evidence type="ECO:0000313" key="6">
    <source>
        <dbReference type="Proteomes" id="UP000274131"/>
    </source>
</evidence>
<reference evidence="7" key="1">
    <citation type="submission" date="2017-02" db="UniProtKB">
        <authorList>
            <consortium name="WormBaseParasite"/>
        </authorList>
    </citation>
    <scope>IDENTIFICATION</scope>
</reference>
<evidence type="ECO:0000313" key="5">
    <source>
        <dbReference type="EMBL" id="VDD88225.1"/>
    </source>
</evidence>
<evidence type="ECO:0000313" key="7">
    <source>
        <dbReference type="WBParaSite" id="EVEC_0000366001-mRNA-1"/>
    </source>
</evidence>
<proteinExistence type="inferred from homology"/>
<dbReference type="SUPFAM" id="SSF140102">
    <property type="entry name" value="ISY1 domain-like"/>
    <property type="match status" value="1"/>
</dbReference>
<dbReference type="Proteomes" id="UP000274131">
    <property type="component" value="Unassembled WGS sequence"/>
</dbReference>
<keyword evidence="4" id="KW-0175">Coiled coil</keyword>
<dbReference type="OrthoDB" id="1739576at2759"/>
<dbReference type="STRING" id="51028.A0A0N4V143"/>
<feature type="coiled-coil region" evidence="4">
    <location>
        <begin position="175"/>
        <end position="208"/>
    </location>
</feature>
<sequence>MARNAEKAMTALARWRRMKEEEEKGPVAKRPNDVSECTTLSDAERYRKEVTMEIAKKIALIQNPGLGEFKIRDLNDEINKLLRVKYAWESRILELGGPDYRRVAPKELDREGREIANNKGYKYFGAAKDLPGVRELFVEKPEVDPNRKNRSELMKHVNADYYGYMDDDDGLLVPLEEESQQIARMEGEKEWEENKDKWRAKKADEEDIDIYKVKDDSDEELDTKQSTLVGEDGKETFVQHVMVPSQKDIEILILQKKKAQLYEKFIPDMKPDDL</sequence>